<dbReference type="EMBL" id="LN868938">
    <property type="protein sequence ID" value="CRY77890.1"/>
    <property type="molecule type" value="Genomic_DNA"/>
</dbReference>
<dbReference type="KEGG" id="nfr:ERS450000_02645"/>
<dbReference type="InterPro" id="IPR011009">
    <property type="entry name" value="Kinase-like_dom_sf"/>
</dbReference>
<evidence type="ECO:0000256" key="1">
    <source>
        <dbReference type="ARBA" id="ARBA00009670"/>
    </source>
</evidence>
<evidence type="ECO:0000313" key="7">
    <source>
        <dbReference type="Proteomes" id="UP000057820"/>
    </source>
</evidence>
<sequence length="443" mass="49664">MRNARARFVRYTRGRDAEAQATVDAFARGADELVTVLGSMKGAAMKVGQMLSVIDLGFLPETERERFRARLATLRDAAPALPFERMQQVLEQDLGQPCRALFSDFDPTPIAAASIGQVYRARLHGGREVAVKIQYPGIQHAIRADLKNLTLLLRMTKPLLPGFSADPLVRELSVHLNQELDYLAEARTQHEQARRFAEHPAIHIPDTIPALCSPRVLISEFVHGRRFDEIRAAPAEIRDRVGETIFRYYIGSMFRDHRFNGDPHPGNILLAPDNRVTFLDFGLFKTMDPTAVELERQALHAAIDGRAEDLLDALHRTGALRPDSDLTADEAIQYVYDASPWTFVDDRLEITPEIAGGALMSIADPRSSDFAHMHREDLPAEHFFSRRADFYTFGVLGQLGATANWHRIAREWLCGDPPTTRHGRLDAQWRAEAGQCADNTAAK</sequence>
<dbReference type="InterPro" id="IPR004147">
    <property type="entry name" value="ABC1_dom"/>
</dbReference>
<dbReference type="InterPro" id="IPR051409">
    <property type="entry name" value="Atypical_kinase_ADCK"/>
</dbReference>
<dbReference type="InterPro" id="IPR000719">
    <property type="entry name" value="Prot_kinase_dom"/>
</dbReference>
<protein>
    <submittedName>
        <fullName evidence="6">Probable ubiquinone biosynthesis protein UbiB</fullName>
    </submittedName>
</protein>
<keyword evidence="2" id="KW-0808">Transferase</keyword>
<proteinExistence type="inferred from homology"/>
<dbReference type="GO" id="GO:0005524">
    <property type="term" value="F:ATP binding"/>
    <property type="evidence" value="ECO:0007669"/>
    <property type="project" value="UniProtKB-KW"/>
</dbReference>
<dbReference type="Proteomes" id="UP000057820">
    <property type="component" value="Chromosome 1"/>
</dbReference>
<evidence type="ECO:0000259" key="5">
    <source>
        <dbReference type="PROSITE" id="PS50011"/>
    </source>
</evidence>
<dbReference type="PANTHER" id="PTHR43851:SF3">
    <property type="entry name" value="COENZYME Q8"/>
    <property type="match status" value="1"/>
</dbReference>
<accession>A0A0H5NPU7</accession>
<name>A0A0H5NPU7_NOCFR</name>
<comment type="similarity">
    <text evidence="1">Belongs to the protein kinase superfamily. ADCK protein kinase family.</text>
</comment>
<evidence type="ECO:0000256" key="4">
    <source>
        <dbReference type="ARBA" id="ARBA00022840"/>
    </source>
</evidence>
<reference evidence="7" key="1">
    <citation type="submission" date="2015-03" db="EMBL/GenBank/DDBJ databases">
        <authorList>
            <consortium name="Pathogen Informatics"/>
        </authorList>
    </citation>
    <scope>NUCLEOTIDE SEQUENCE [LARGE SCALE GENOMIC DNA]</scope>
    <source>
        <strain evidence="7">NCTC11134</strain>
    </source>
</reference>
<dbReference type="SUPFAM" id="SSF56112">
    <property type="entry name" value="Protein kinase-like (PK-like)"/>
    <property type="match status" value="1"/>
</dbReference>
<evidence type="ECO:0000256" key="3">
    <source>
        <dbReference type="ARBA" id="ARBA00022741"/>
    </source>
</evidence>
<evidence type="ECO:0000313" key="6">
    <source>
        <dbReference type="EMBL" id="CRY77890.1"/>
    </source>
</evidence>
<dbReference type="AlphaFoldDB" id="A0A0H5NPU7"/>
<dbReference type="InterPro" id="IPR034646">
    <property type="entry name" value="ADCK3_dom"/>
</dbReference>
<feature type="domain" description="Protein kinase" evidence="5">
    <location>
        <begin position="104"/>
        <end position="443"/>
    </location>
</feature>
<evidence type="ECO:0000256" key="2">
    <source>
        <dbReference type="ARBA" id="ARBA00022679"/>
    </source>
</evidence>
<dbReference type="GO" id="GO:0004672">
    <property type="term" value="F:protein kinase activity"/>
    <property type="evidence" value="ECO:0007669"/>
    <property type="project" value="InterPro"/>
</dbReference>
<keyword evidence="4" id="KW-0067">ATP-binding</keyword>
<keyword evidence="3" id="KW-0547">Nucleotide-binding</keyword>
<dbReference type="Pfam" id="PF03109">
    <property type="entry name" value="ABC1"/>
    <property type="match status" value="1"/>
</dbReference>
<dbReference type="PROSITE" id="PS50011">
    <property type="entry name" value="PROTEIN_KINASE_DOM"/>
    <property type="match status" value="1"/>
</dbReference>
<keyword evidence="6" id="KW-0830">Ubiquinone</keyword>
<gene>
    <name evidence="6" type="primary">ubiB_2</name>
    <name evidence="6" type="ORF">ERS450000_02645</name>
</gene>
<dbReference type="RefSeq" id="WP_240327556.1">
    <property type="nucleotide sequence ID" value="NZ_CP031418.1"/>
</dbReference>
<dbReference type="PANTHER" id="PTHR43851">
    <property type="match status" value="1"/>
</dbReference>
<dbReference type="CDD" id="cd13970">
    <property type="entry name" value="ABC1_ADCK3"/>
    <property type="match status" value="1"/>
</dbReference>
<organism evidence="6 7">
    <name type="scientific">Nocardia farcinica</name>
    <dbReference type="NCBI Taxonomy" id="37329"/>
    <lineage>
        <taxon>Bacteria</taxon>
        <taxon>Bacillati</taxon>
        <taxon>Actinomycetota</taxon>
        <taxon>Actinomycetes</taxon>
        <taxon>Mycobacteriales</taxon>
        <taxon>Nocardiaceae</taxon>
        <taxon>Nocardia</taxon>
    </lineage>
</organism>